<evidence type="ECO:0000313" key="1">
    <source>
        <dbReference type="EMBL" id="KAJ0017548.1"/>
    </source>
</evidence>
<dbReference type="Proteomes" id="UP001163603">
    <property type="component" value="Chromosome 12"/>
</dbReference>
<name>A0ACC0XJM7_9ROSI</name>
<gene>
    <name evidence="1" type="ORF">Pint_12163</name>
</gene>
<comment type="caution">
    <text evidence="1">The sequence shown here is derived from an EMBL/GenBank/DDBJ whole genome shotgun (WGS) entry which is preliminary data.</text>
</comment>
<keyword evidence="2" id="KW-1185">Reference proteome</keyword>
<reference evidence="2" key="1">
    <citation type="journal article" date="2023" name="G3 (Bethesda)">
        <title>Genome assembly and association tests identify interacting loci associated with vigor, precocity, and sex in interspecific pistachio rootstocks.</title>
        <authorList>
            <person name="Palmer W."/>
            <person name="Jacygrad E."/>
            <person name="Sagayaradj S."/>
            <person name="Cavanaugh K."/>
            <person name="Han R."/>
            <person name="Bertier L."/>
            <person name="Beede B."/>
            <person name="Kafkas S."/>
            <person name="Golino D."/>
            <person name="Preece J."/>
            <person name="Michelmore R."/>
        </authorList>
    </citation>
    <scope>NUCLEOTIDE SEQUENCE [LARGE SCALE GENOMIC DNA]</scope>
</reference>
<dbReference type="EMBL" id="CM047747">
    <property type="protein sequence ID" value="KAJ0017548.1"/>
    <property type="molecule type" value="Genomic_DNA"/>
</dbReference>
<evidence type="ECO:0000313" key="2">
    <source>
        <dbReference type="Proteomes" id="UP001163603"/>
    </source>
</evidence>
<accession>A0ACC0XJM7</accession>
<protein>
    <submittedName>
        <fullName evidence="1">Uncharacterized protein</fullName>
    </submittedName>
</protein>
<sequence>MFDLRIVLISVPLPSLREAPSVRQFDGSGGCKEGDFGAVGRKVLVCEVLRMVYGGADGIKGVDD</sequence>
<organism evidence="1 2">
    <name type="scientific">Pistacia integerrima</name>
    <dbReference type="NCBI Taxonomy" id="434235"/>
    <lineage>
        <taxon>Eukaryota</taxon>
        <taxon>Viridiplantae</taxon>
        <taxon>Streptophyta</taxon>
        <taxon>Embryophyta</taxon>
        <taxon>Tracheophyta</taxon>
        <taxon>Spermatophyta</taxon>
        <taxon>Magnoliopsida</taxon>
        <taxon>eudicotyledons</taxon>
        <taxon>Gunneridae</taxon>
        <taxon>Pentapetalae</taxon>
        <taxon>rosids</taxon>
        <taxon>malvids</taxon>
        <taxon>Sapindales</taxon>
        <taxon>Anacardiaceae</taxon>
        <taxon>Pistacia</taxon>
    </lineage>
</organism>
<proteinExistence type="predicted"/>